<organism evidence="1 2">
    <name type="scientific">Arcticibacter tournemirensis</name>
    <dbReference type="NCBI Taxonomy" id="699437"/>
    <lineage>
        <taxon>Bacteria</taxon>
        <taxon>Pseudomonadati</taxon>
        <taxon>Bacteroidota</taxon>
        <taxon>Sphingobacteriia</taxon>
        <taxon>Sphingobacteriales</taxon>
        <taxon>Sphingobacteriaceae</taxon>
        <taxon>Arcticibacter</taxon>
    </lineage>
</organism>
<gene>
    <name evidence="1" type="ORF">F1649_02065</name>
</gene>
<dbReference type="Proteomes" id="UP000322918">
    <property type="component" value="Unassembled WGS sequence"/>
</dbReference>
<dbReference type="EMBL" id="VWNE01000003">
    <property type="protein sequence ID" value="KAA8485806.1"/>
    <property type="molecule type" value="Genomic_DNA"/>
</dbReference>
<keyword evidence="2" id="KW-1185">Reference proteome</keyword>
<name>A0A5M9HFM0_9SPHI</name>
<evidence type="ECO:0008006" key="3">
    <source>
        <dbReference type="Google" id="ProtNLM"/>
    </source>
</evidence>
<comment type="caution">
    <text evidence="1">The sequence shown here is derived from an EMBL/GenBank/DDBJ whole genome shotgun (WGS) entry which is preliminary data.</text>
</comment>
<dbReference type="RefSeq" id="WP_141816812.1">
    <property type="nucleotide sequence ID" value="NZ_VFPL01000002.1"/>
</dbReference>
<dbReference type="OrthoDB" id="853657at2"/>
<evidence type="ECO:0000313" key="1">
    <source>
        <dbReference type="EMBL" id="KAA8485806.1"/>
    </source>
</evidence>
<dbReference type="AlphaFoldDB" id="A0A5M9HFM0"/>
<accession>A0A5M9HFM0</accession>
<dbReference type="PROSITE" id="PS51257">
    <property type="entry name" value="PROKAR_LIPOPROTEIN"/>
    <property type="match status" value="1"/>
</dbReference>
<evidence type="ECO:0000313" key="2">
    <source>
        <dbReference type="Proteomes" id="UP000322918"/>
    </source>
</evidence>
<protein>
    <recommendedName>
        <fullName evidence="3">Lipoprotein</fullName>
    </recommendedName>
</protein>
<reference evidence="1 2" key="1">
    <citation type="submission" date="2019-09" db="EMBL/GenBank/DDBJ databases">
        <title>Pararcticibacter amylolyticus gen. nov., sp. nov., isolated from a rottenly hemp rope, and reclassification of Pedobacter tournemirensis as Pararcticibacter tournemirensis comb. nov.</title>
        <authorList>
            <person name="Cai Y."/>
        </authorList>
    </citation>
    <scope>NUCLEOTIDE SEQUENCE [LARGE SCALE GENOMIC DNA]</scope>
    <source>
        <strain evidence="1 2">TF5-37.2-LB10</strain>
    </source>
</reference>
<sequence>MKPYIYLTLCLIFFSCGQTRNSEDKAALDTDSMTVKTDSVPANSNSGTVNSNPLSVEEIKQRYAIINDKLQHGLLDSISFKYDCNQERNGTITYFSDKGQLAMIKHSYNEYSHFSAVDLYFLSNSTLFFAHFKGVSWSFESGQAAEGATKDDITEQRLYIVKEKPLLCLEKKYIKRSNSSNNPRPEEVQSKEVKCKSIEPVLKDFRKLIDFKGSTQHDCLEK</sequence>
<proteinExistence type="predicted"/>